<feature type="transmembrane region" description="Helical" evidence="2">
    <location>
        <begin position="66"/>
        <end position="84"/>
    </location>
</feature>
<evidence type="ECO:0000256" key="1">
    <source>
        <dbReference type="SAM" id="Coils"/>
    </source>
</evidence>
<accession>A0AAW2M0W9</accession>
<name>A0AAW2M0W9_9LAMI</name>
<evidence type="ECO:0000313" key="3">
    <source>
        <dbReference type="EMBL" id="KAL0324042.1"/>
    </source>
</evidence>
<comment type="caution">
    <text evidence="3">The sequence shown here is derived from an EMBL/GenBank/DDBJ whole genome shotgun (WGS) entry which is preliminary data.</text>
</comment>
<dbReference type="EMBL" id="JACGWM010000015">
    <property type="protein sequence ID" value="KAL0324042.1"/>
    <property type="molecule type" value="Genomic_DNA"/>
</dbReference>
<keyword evidence="1" id="KW-0175">Coiled coil</keyword>
<protein>
    <submittedName>
        <fullName evidence="3">Uncharacterized protein</fullName>
    </submittedName>
</protein>
<keyword evidence="2" id="KW-1133">Transmembrane helix</keyword>
<proteinExistence type="predicted"/>
<keyword evidence="2" id="KW-0812">Transmembrane</keyword>
<feature type="transmembrane region" description="Helical" evidence="2">
    <location>
        <begin position="39"/>
        <end position="60"/>
    </location>
</feature>
<reference evidence="3" key="2">
    <citation type="journal article" date="2024" name="Plant">
        <title>Genomic evolution and insights into agronomic trait innovations of Sesamum species.</title>
        <authorList>
            <person name="Miao H."/>
            <person name="Wang L."/>
            <person name="Qu L."/>
            <person name="Liu H."/>
            <person name="Sun Y."/>
            <person name="Le M."/>
            <person name="Wang Q."/>
            <person name="Wei S."/>
            <person name="Zheng Y."/>
            <person name="Lin W."/>
            <person name="Duan Y."/>
            <person name="Cao H."/>
            <person name="Xiong S."/>
            <person name="Wang X."/>
            <person name="Wei L."/>
            <person name="Li C."/>
            <person name="Ma Q."/>
            <person name="Ju M."/>
            <person name="Zhao R."/>
            <person name="Li G."/>
            <person name="Mu C."/>
            <person name="Tian Q."/>
            <person name="Mei H."/>
            <person name="Zhang T."/>
            <person name="Gao T."/>
            <person name="Zhang H."/>
        </authorList>
    </citation>
    <scope>NUCLEOTIDE SEQUENCE</scope>
    <source>
        <strain evidence="3">KEN8</strain>
    </source>
</reference>
<organism evidence="3">
    <name type="scientific">Sesamum calycinum</name>
    <dbReference type="NCBI Taxonomy" id="2727403"/>
    <lineage>
        <taxon>Eukaryota</taxon>
        <taxon>Viridiplantae</taxon>
        <taxon>Streptophyta</taxon>
        <taxon>Embryophyta</taxon>
        <taxon>Tracheophyta</taxon>
        <taxon>Spermatophyta</taxon>
        <taxon>Magnoliopsida</taxon>
        <taxon>eudicotyledons</taxon>
        <taxon>Gunneridae</taxon>
        <taxon>Pentapetalae</taxon>
        <taxon>asterids</taxon>
        <taxon>lamiids</taxon>
        <taxon>Lamiales</taxon>
        <taxon>Pedaliaceae</taxon>
        <taxon>Sesamum</taxon>
    </lineage>
</organism>
<reference evidence="3" key="1">
    <citation type="submission" date="2020-06" db="EMBL/GenBank/DDBJ databases">
        <authorList>
            <person name="Li T."/>
            <person name="Hu X."/>
            <person name="Zhang T."/>
            <person name="Song X."/>
            <person name="Zhang H."/>
            <person name="Dai N."/>
            <person name="Sheng W."/>
            <person name="Hou X."/>
            <person name="Wei L."/>
        </authorList>
    </citation>
    <scope>NUCLEOTIDE SEQUENCE</scope>
    <source>
        <strain evidence="3">KEN8</strain>
        <tissue evidence="3">Leaf</tissue>
    </source>
</reference>
<dbReference type="PANTHER" id="PTHR33287">
    <property type="entry name" value="OS03G0453550 PROTEIN"/>
    <property type="match status" value="1"/>
</dbReference>
<dbReference type="PANTHER" id="PTHR33287:SF8">
    <property type="entry name" value="TRANSMEMBRANE PROTEIN 188"/>
    <property type="match status" value="1"/>
</dbReference>
<keyword evidence="2" id="KW-0472">Membrane</keyword>
<feature type="transmembrane region" description="Helical" evidence="2">
    <location>
        <begin position="144"/>
        <end position="166"/>
    </location>
</feature>
<dbReference type="AlphaFoldDB" id="A0AAW2M0W9"/>
<evidence type="ECO:0000256" key="2">
    <source>
        <dbReference type="SAM" id="Phobius"/>
    </source>
</evidence>
<feature type="coiled-coil region" evidence="1">
    <location>
        <begin position="6"/>
        <end position="40"/>
    </location>
</feature>
<sequence length="171" mass="19316">MNSQSLEELNLNYKELRSLIDNLEQNVQHLKASAAQFGALYVIFQLIIYAQVILLPSAALPGNWTWIPFGLSASVSTAFWLTLIPTVNDFVEFRDQQHLAFLEQQRTYRKIYAIKNGVKQNTAGIAPSQQRLAKAFAVVRRKRYAYVGAVLSALFSFTLLVSYAVFSIPQL</sequence>
<gene>
    <name evidence="3" type="ORF">Scaly_2371300</name>
</gene>